<evidence type="ECO:0000256" key="6">
    <source>
        <dbReference type="ARBA" id="ARBA00023125"/>
    </source>
</evidence>
<dbReference type="InterPro" id="IPR008906">
    <property type="entry name" value="HATC_C_dom"/>
</dbReference>
<feature type="domain" description="BED-type" evidence="11">
    <location>
        <begin position="61"/>
        <end position="118"/>
    </location>
</feature>
<accession>A0ABP1QEP5</accession>
<keyword evidence="2" id="KW-0479">Metal-binding</keyword>
<evidence type="ECO:0000313" key="12">
    <source>
        <dbReference type="EMBL" id="CAL8100445.1"/>
    </source>
</evidence>
<keyword evidence="5" id="KW-0805">Transcription regulation</keyword>
<comment type="subcellular location">
    <subcellularLocation>
        <location evidence="1">Nucleus</location>
    </subcellularLocation>
</comment>
<evidence type="ECO:0000256" key="9">
    <source>
        <dbReference type="PROSITE-ProRule" id="PRU00027"/>
    </source>
</evidence>
<reference evidence="12 13" key="1">
    <citation type="submission" date="2024-08" db="EMBL/GenBank/DDBJ databases">
        <authorList>
            <person name="Cucini C."/>
            <person name="Frati F."/>
        </authorList>
    </citation>
    <scope>NUCLEOTIDE SEQUENCE [LARGE SCALE GENOMIC DNA]</scope>
</reference>
<dbReference type="Pfam" id="PF05699">
    <property type="entry name" value="Dimer_Tnp_hAT"/>
    <property type="match status" value="1"/>
</dbReference>
<evidence type="ECO:0000256" key="10">
    <source>
        <dbReference type="SAM" id="MobiDB-lite"/>
    </source>
</evidence>
<comment type="caution">
    <text evidence="12">The sequence shown here is derived from an EMBL/GenBank/DDBJ whole genome shotgun (WGS) entry which is preliminary data.</text>
</comment>
<dbReference type="InterPro" id="IPR003656">
    <property type="entry name" value="Znf_BED"/>
</dbReference>
<organism evidence="12 13">
    <name type="scientific">Orchesella dallaii</name>
    <dbReference type="NCBI Taxonomy" id="48710"/>
    <lineage>
        <taxon>Eukaryota</taxon>
        <taxon>Metazoa</taxon>
        <taxon>Ecdysozoa</taxon>
        <taxon>Arthropoda</taxon>
        <taxon>Hexapoda</taxon>
        <taxon>Collembola</taxon>
        <taxon>Entomobryomorpha</taxon>
        <taxon>Entomobryoidea</taxon>
        <taxon>Orchesellidae</taxon>
        <taxon>Orchesellinae</taxon>
        <taxon>Orchesella</taxon>
    </lineage>
</organism>
<evidence type="ECO:0000256" key="5">
    <source>
        <dbReference type="ARBA" id="ARBA00023015"/>
    </source>
</evidence>
<evidence type="ECO:0000256" key="7">
    <source>
        <dbReference type="ARBA" id="ARBA00023163"/>
    </source>
</evidence>
<dbReference type="SUPFAM" id="SSF53098">
    <property type="entry name" value="Ribonuclease H-like"/>
    <property type="match status" value="1"/>
</dbReference>
<keyword evidence="13" id="KW-1185">Reference proteome</keyword>
<keyword evidence="7" id="KW-0804">Transcription</keyword>
<evidence type="ECO:0000256" key="2">
    <source>
        <dbReference type="ARBA" id="ARBA00022723"/>
    </source>
</evidence>
<evidence type="ECO:0000259" key="11">
    <source>
        <dbReference type="PROSITE" id="PS50808"/>
    </source>
</evidence>
<dbReference type="PANTHER" id="PTHR46481">
    <property type="entry name" value="ZINC FINGER BED DOMAIN-CONTAINING PROTEIN 4"/>
    <property type="match status" value="1"/>
</dbReference>
<protein>
    <recommendedName>
        <fullName evidence="11">BED-type domain-containing protein</fullName>
    </recommendedName>
</protein>
<evidence type="ECO:0000256" key="3">
    <source>
        <dbReference type="ARBA" id="ARBA00022771"/>
    </source>
</evidence>
<evidence type="ECO:0000256" key="8">
    <source>
        <dbReference type="ARBA" id="ARBA00023242"/>
    </source>
</evidence>
<name>A0ABP1QEP5_9HEXA</name>
<evidence type="ECO:0000256" key="4">
    <source>
        <dbReference type="ARBA" id="ARBA00022833"/>
    </source>
</evidence>
<dbReference type="EMBL" id="CAXLJM020000032">
    <property type="protein sequence ID" value="CAL8100445.1"/>
    <property type="molecule type" value="Genomic_DNA"/>
</dbReference>
<sequence>MKMAAAGVPPGSFWNADIKPSMSETVVACNDKANGCQHDSTDSRVENRKDSVSAQLKKKGKKSSCVWKVFTQIPISKKSGCPQTQCSVCKEVCRNPCGSTTAMRNHLSRKHPKIWSIISKGLELPSPSTISAMSSSPPLTVDDIKQEVVSDEEDPDHQSEFTNNLTSVPDNGSNRAVVATTDNVNISRSSQSLDHGLSLSVTTVPSTYTSSCSDTVHLHPLVADNLDKYRSIATMCILNLLPLNTITTPSFRAMMISFEGGIPIPCNDVFLKIVSKHIDTMYENQKRALLEELTGQQICVTVECFKHSHLDCMVMYTANYLLSQEDKKGTKWVFTSKFLGVQLLPIFTSESVEDMKPQIISGMRELLGPSRKSSVLPDLVLNMGTVYDIANVVQFEPSLSIPCFCEILDGALTFISQHGVFANVSYVVAEISNLKCFQRKYSRSELEVGEILASRHMFETHCVALGCSWQNLIDYANAIADVINIIDTLLLEQPGLIPLSIVLPLVVRLRIQFERKFKIVAPELHGKLENFIVGSYGLHRVDGKGQCVLAMASFFHPRYKNLQFADIGVSILVNERVKSIMERTGPRSSRRSRGVPRSRVSSMSLDAMAISGNSPGDESENNSWQNEYDKYIQVLPETKTDLYLWWQENQEEFPILYKIAKRYVCVRGSAVTAKQAFRFECANANTELFNKFQDIEPEYWKKYMFLNKSYPSNYFDIDQPPELCSEVKQLCLINSVKEEELEPDSIEHDDSGIVV</sequence>
<keyword evidence="6" id="KW-0238">DNA-binding</keyword>
<feature type="compositionally biased region" description="Polar residues" evidence="10">
    <location>
        <begin position="160"/>
        <end position="174"/>
    </location>
</feature>
<dbReference type="PANTHER" id="PTHR46481:SF10">
    <property type="entry name" value="ZINC FINGER BED DOMAIN-CONTAINING PROTEIN 39"/>
    <property type="match status" value="1"/>
</dbReference>
<dbReference type="Proteomes" id="UP001642540">
    <property type="component" value="Unassembled WGS sequence"/>
</dbReference>
<evidence type="ECO:0000256" key="1">
    <source>
        <dbReference type="ARBA" id="ARBA00004123"/>
    </source>
</evidence>
<feature type="region of interest" description="Disordered" evidence="10">
    <location>
        <begin position="151"/>
        <end position="174"/>
    </location>
</feature>
<keyword evidence="8" id="KW-0539">Nucleus</keyword>
<dbReference type="PROSITE" id="PS50808">
    <property type="entry name" value="ZF_BED"/>
    <property type="match status" value="1"/>
</dbReference>
<dbReference type="SMART" id="SM00614">
    <property type="entry name" value="ZnF_BED"/>
    <property type="match status" value="1"/>
</dbReference>
<proteinExistence type="predicted"/>
<gene>
    <name evidence="12" type="ORF">ODALV1_LOCUS10546</name>
</gene>
<dbReference type="InterPro" id="IPR012337">
    <property type="entry name" value="RNaseH-like_sf"/>
</dbReference>
<keyword evidence="4" id="KW-0862">Zinc</keyword>
<evidence type="ECO:0000313" key="13">
    <source>
        <dbReference type="Proteomes" id="UP001642540"/>
    </source>
</evidence>
<dbReference type="InterPro" id="IPR052035">
    <property type="entry name" value="ZnF_BED_domain_contain"/>
</dbReference>
<keyword evidence="3 9" id="KW-0863">Zinc-finger</keyword>